<feature type="compositionally biased region" description="Polar residues" evidence="1">
    <location>
        <begin position="244"/>
        <end position="255"/>
    </location>
</feature>
<feature type="chain" id="PRO_5020415658" evidence="2">
    <location>
        <begin position="25"/>
        <end position="317"/>
    </location>
</feature>
<dbReference type="OrthoDB" id="7777224at2"/>
<keyword evidence="4" id="KW-1185">Reference proteome</keyword>
<sequence length="317" mass="31523">MARHLMQTNTAALLAVALAGPAWAQGTAAPSEAPLDRGQAEQELGGGAGAAGSVVGGDGAQPVENEGAARVDPPEAELPDAGAEMPEAGTEADAGAEMQSGTEMETEGDADTTGGMAPEGAEGTQPTITGSGQNTGSAEDSGGSAEPDALTRTRLAEDLREGQIGQDVVETLDTTTRLQILPLSEVDETGGASMATAEESNPPMTGGRTTNETVEDSGGAPGAASGTAAQASGSPAGISEGLATGSTQTAGTSMGTRGDLDTAMEEAGDSRQALQAAMQQNPRIVEALEAEDRAPEDVIAVYATENGVEIIVDDRSE</sequence>
<dbReference type="AlphaFoldDB" id="A0A4U0R9Z4"/>
<accession>A0A4U0R9Z4</accession>
<feature type="compositionally biased region" description="Low complexity" evidence="1">
    <location>
        <begin position="222"/>
        <end position="237"/>
    </location>
</feature>
<comment type="caution">
    <text evidence="3">The sequence shown here is derived from an EMBL/GenBank/DDBJ whole genome shotgun (WGS) entry which is preliminary data.</text>
</comment>
<keyword evidence="2" id="KW-0732">Signal</keyword>
<feature type="region of interest" description="Disordered" evidence="1">
    <location>
        <begin position="23"/>
        <end position="278"/>
    </location>
</feature>
<reference evidence="3 4" key="1">
    <citation type="submission" date="2019-04" db="EMBL/GenBank/DDBJ databases">
        <authorList>
            <person name="Li J."/>
        </authorList>
    </citation>
    <scope>NUCLEOTIDE SEQUENCE [LARGE SCALE GENOMIC DNA]</scope>
    <source>
        <strain evidence="3 4">KCTC 42687</strain>
    </source>
</reference>
<organism evidence="3 4">
    <name type="scientific">Paracoccus gahaiensis</name>
    <dbReference type="NCBI Taxonomy" id="1706839"/>
    <lineage>
        <taxon>Bacteria</taxon>
        <taxon>Pseudomonadati</taxon>
        <taxon>Pseudomonadota</taxon>
        <taxon>Alphaproteobacteria</taxon>
        <taxon>Rhodobacterales</taxon>
        <taxon>Paracoccaceae</taxon>
        <taxon>Paracoccus</taxon>
    </lineage>
</organism>
<name>A0A4U0R9Z4_9RHOB</name>
<feature type="compositionally biased region" description="Basic and acidic residues" evidence="1">
    <location>
        <begin position="149"/>
        <end position="161"/>
    </location>
</feature>
<feature type="compositionally biased region" description="Polar residues" evidence="1">
    <location>
        <begin position="198"/>
        <end position="212"/>
    </location>
</feature>
<feature type="compositionally biased region" description="Polar residues" evidence="1">
    <location>
        <begin position="124"/>
        <end position="138"/>
    </location>
</feature>
<protein>
    <submittedName>
        <fullName evidence="3">Uncharacterized protein</fullName>
    </submittedName>
</protein>
<dbReference type="Proteomes" id="UP000309747">
    <property type="component" value="Unassembled WGS sequence"/>
</dbReference>
<evidence type="ECO:0000313" key="3">
    <source>
        <dbReference type="EMBL" id="TJZ92031.1"/>
    </source>
</evidence>
<evidence type="ECO:0000256" key="1">
    <source>
        <dbReference type="SAM" id="MobiDB-lite"/>
    </source>
</evidence>
<feature type="compositionally biased region" description="Gly residues" evidence="1">
    <location>
        <begin position="44"/>
        <end position="59"/>
    </location>
</feature>
<dbReference type="RefSeq" id="WP_136885863.1">
    <property type="nucleotide sequence ID" value="NZ_SUNI01000006.1"/>
</dbReference>
<evidence type="ECO:0000313" key="4">
    <source>
        <dbReference type="Proteomes" id="UP000309747"/>
    </source>
</evidence>
<proteinExistence type="predicted"/>
<feature type="signal peptide" evidence="2">
    <location>
        <begin position="1"/>
        <end position="24"/>
    </location>
</feature>
<gene>
    <name evidence="3" type="ORF">FA743_09455</name>
</gene>
<dbReference type="EMBL" id="SUNI01000006">
    <property type="protein sequence ID" value="TJZ92031.1"/>
    <property type="molecule type" value="Genomic_DNA"/>
</dbReference>
<evidence type="ECO:0000256" key="2">
    <source>
        <dbReference type="SAM" id="SignalP"/>
    </source>
</evidence>